<name>A0A7W4ZUB7_9ACTN</name>
<protein>
    <recommendedName>
        <fullName evidence="4">Lipoprotein</fullName>
    </recommendedName>
</protein>
<organism evidence="2 3">
    <name type="scientific">Streptomyces violarus</name>
    <dbReference type="NCBI Taxonomy" id="67380"/>
    <lineage>
        <taxon>Bacteria</taxon>
        <taxon>Bacillati</taxon>
        <taxon>Actinomycetota</taxon>
        <taxon>Actinomycetes</taxon>
        <taxon>Kitasatosporales</taxon>
        <taxon>Streptomycetaceae</taxon>
        <taxon>Streptomyces</taxon>
    </lineage>
</organism>
<evidence type="ECO:0000313" key="3">
    <source>
        <dbReference type="Proteomes" id="UP000572907"/>
    </source>
</evidence>
<feature type="chain" id="PRO_5030809728" description="Lipoprotein" evidence="1">
    <location>
        <begin position="22"/>
        <end position="151"/>
    </location>
</feature>
<evidence type="ECO:0000256" key="1">
    <source>
        <dbReference type="SAM" id="SignalP"/>
    </source>
</evidence>
<gene>
    <name evidence="2" type="ORF">FHS41_005391</name>
</gene>
<keyword evidence="3" id="KW-1185">Reference proteome</keyword>
<evidence type="ECO:0000313" key="2">
    <source>
        <dbReference type="EMBL" id="MBB3078860.1"/>
    </source>
</evidence>
<keyword evidence="1" id="KW-0732">Signal</keyword>
<proteinExistence type="predicted"/>
<dbReference type="InterPro" id="IPR046172">
    <property type="entry name" value="DUF6174"/>
</dbReference>
<dbReference type="RefSeq" id="WP_184595726.1">
    <property type="nucleotide sequence ID" value="NZ_BMUP01000002.1"/>
</dbReference>
<dbReference type="AlphaFoldDB" id="A0A7W4ZUB7"/>
<evidence type="ECO:0008006" key="4">
    <source>
        <dbReference type="Google" id="ProtNLM"/>
    </source>
</evidence>
<comment type="caution">
    <text evidence="2">The sequence shown here is derived from an EMBL/GenBank/DDBJ whole genome shotgun (WGS) entry which is preliminary data.</text>
</comment>
<accession>A0A7W4ZUB7</accession>
<feature type="signal peptide" evidence="1">
    <location>
        <begin position="1"/>
        <end position="21"/>
    </location>
</feature>
<sequence>MTAVTLAARAVLIGGVICAAAACGTDTPASTQAPSRAPWQEPASYTYTLQSSEGERSLLGAFRITVRDGAVVKSVGLDALGRRAVESAPDSVPTIGELLKELEQARQDDAETVEADYAADGHPVRISLDWEKNATDDEARYVISAYERTDA</sequence>
<dbReference type="Pfam" id="PF19671">
    <property type="entry name" value="DUF6174"/>
    <property type="match status" value="1"/>
</dbReference>
<dbReference type="EMBL" id="JACHXE010000005">
    <property type="protein sequence ID" value="MBB3078860.1"/>
    <property type="molecule type" value="Genomic_DNA"/>
</dbReference>
<reference evidence="2 3" key="1">
    <citation type="submission" date="2020-08" db="EMBL/GenBank/DDBJ databases">
        <title>Genomic Encyclopedia of Type Strains, Phase III (KMG-III): the genomes of soil and plant-associated and newly described type strains.</title>
        <authorList>
            <person name="Whitman W."/>
        </authorList>
    </citation>
    <scope>NUCLEOTIDE SEQUENCE [LARGE SCALE GENOMIC DNA]</scope>
    <source>
        <strain evidence="2 3">CECT 3237</strain>
    </source>
</reference>
<dbReference type="Proteomes" id="UP000572907">
    <property type="component" value="Unassembled WGS sequence"/>
</dbReference>